<protein>
    <submittedName>
        <fullName evidence="1">Uncharacterized protein</fullName>
    </submittedName>
</protein>
<dbReference type="RefSeq" id="WP_316782271.1">
    <property type="nucleotide sequence ID" value="NZ_JASMWN010000033.1"/>
</dbReference>
<gene>
    <name evidence="1" type="ORF">QO231_23885</name>
</gene>
<sequence>MRRSELAHERQKTNLAEPLVSKSWLRCTDKNFADFAKNGVFQHNPPITQAMLNCE</sequence>
<keyword evidence="2" id="KW-1185">Reference proteome</keyword>
<organism evidence="1 2">
    <name type="scientific">Sedimentitalea todarodis</name>
    <dbReference type="NCBI Taxonomy" id="1631240"/>
    <lineage>
        <taxon>Bacteria</taxon>
        <taxon>Pseudomonadati</taxon>
        <taxon>Pseudomonadota</taxon>
        <taxon>Alphaproteobacteria</taxon>
        <taxon>Rhodobacterales</taxon>
        <taxon>Paracoccaceae</taxon>
        <taxon>Sedimentitalea</taxon>
    </lineage>
</organism>
<comment type="caution">
    <text evidence="1">The sequence shown here is derived from an EMBL/GenBank/DDBJ whole genome shotgun (WGS) entry which is preliminary data.</text>
</comment>
<proteinExistence type="predicted"/>
<evidence type="ECO:0000313" key="2">
    <source>
        <dbReference type="Proteomes" id="UP001255416"/>
    </source>
</evidence>
<accession>A0ABU3VL15</accession>
<dbReference type="EMBL" id="JASMWN010000033">
    <property type="protein sequence ID" value="MDU9006878.1"/>
    <property type="molecule type" value="Genomic_DNA"/>
</dbReference>
<evidence type="ECO:0000313" key="1">
    <source>
        <dbReference type="EMBL" id="MDU9006878.1"/>
    </source>
</evidence>
<reference evidence="2" key="1">
    <citation type="submission" date="2023-05" db="EMBL/GenBank/DDBJ databases">
        <title>Sedimentitalea sp. nov. JM2-8.</title>
        <authorList>
            <person name="Huang J."/>
        </authorList>
    </citation>
    <scope>NUCLEOTIDE SEQUENCE [LARGE SCALE GENOMIC DNA]</scope>
    <source>
        <strain evidence="2">KHS03</strain>
    </source>
</reference>
<dbReference type="Proteomes" id="UP001255416">
    <property type="component" value="Unassembled WGS sequence"/>
</dbReference>
<name>A0ABU3VL15_9RHOB</name>